<dbReference type="GO" id="GO:0042026">
    <property type="term" value="P:protein refolding"/>
    <property type="evidence" value="ECO:0007669"/>
    <property type="project" value="TreeGrafter"/>
</dbReference>
<dbReference type="GO" id="GO:0005737">
    <property type="term" value="C:cytoplasm"/>
    <property type="evidence" value="ECO:0007669"/>
    <property type="project" value="TreeGrafter"/>
</dbReference>
<evidence type="ECO:0000256" key="2">
    <source>
        <dbReference type="SAM" id="Coils"/>
    </source>
</evidence>
<dbReference type="PRINTS" id="PR00625">
    <property type="entry name" value="JDOMAIN"/>
</dbReference>
<sequence length="353" mass="38664">MGRGGIGWLALVAAHAAAAAHPRPPLLVGSHGAPLIRPARLPRCPPLRALADDPYDILAVPRDATGAQIKQAYRRLALRSHPDVNKAPDAQQTFARIAEAYALLSDPEKRRQYDARSSFASGPGRASGRSGWPGASSTQPRSDAASRAAAAERARRWREENPSPEELGDSFGSLFSDFVGAVGKVVAGGDWLSLIDEFQQVDASQMDSILRSSDVGLLADELESAQFVQSALKARIERLSMEVKAAQKELDDWERNWRMRDLERPARGGMGKAYGRQLEEDVKRRRAQLSDARRLISEAERRAKLLSERLEVVRSGGTRSNSRTGTGGGTAPRSRLPSVEEELQRMKREMGKL</sequence>
<dbReference type="EMBL" id="JBGBPQ010000016">
    <property type="protein sequence ID" value="KAL1508395.1"/>
    <property type="molecule type" value="Genomic_DNA"/>
</dbReference>
<protein>
    <recommendedName>
        <fullName evidence="5">J domain-containing protein</fullName>
    </recommendedName>
</protein>
<feature type="domain" description="J" evidence="5">
    <location>
        <begin position="53"/>
        <end position="117"/>
    </location>
</feature>
<evidence type="ECO:0000259" key="5">
    <source>
        <dbReference type="PROSITE" id="PS50076"/>
    </source>
</evidence>
<proteinExistence type="predicted"/>
<evidence type="ECO:0000313" key="7">
    <source>
        <dbReference type="Proteomes" id="UP001515480"/>
    </source>
</evidence>
<keyword evidence="4" id="KW-0732">Signal</keyword>
<organism evidence="6 7">
    <name type="scientific">Prymnesium parvum</name>
    <name type="common">Toxic golden alga</name>
    <dbReference type="NCBI Taxonomy" id="97485"/>
    <lineage>
        <taxon>Eukaryota</taxon>
        <taxon>Haptista</taxon>
        <taxon>Haptophyta</taxon>
        <taxon>Prymnesiophyceae</taxon>
        <taxon>Prymnesiales</taxon>
        <taxon>Prymnesiaceae</taxon>
        <taxon>Prymnesium</taxon>
    </lineage>
</organism>
<keyword evidence="2" id="KW-0175">Coiled coil</keyword>
<dbReference type="InterPro" id="IPR001623">
    <property type="entry name" value="DnaJ_domain"/>
</dbReference>
<dbReference type="Pfam" id="PF00226">
    <property type="entry name" value="DnaJ"/>
    <property type="match status" value="1"/>
</dbReference>
<feature type="compositionally biased region" description="Basic and acidic residues" evidence="3">
    <location>
        <begin position="150"/>
        <end position="161"/>
    </location>
</feature>
<dbReference type="Gene3D" id="1.10.287.110">
    <property type="entry name" value="DnaJ domain"/>
    <property type="match status" value="1"/>
</dbReference>
<comment type="caution">
    <text evidence="6">The sequence shown here is derived from an EMBL/GenBank/DDBJ whole genome shotgun (WGS) entry which is preliminary data.</text>
</comment>
<feature type="coiled-coil region" evidence="2">
    <location>
        <begin position="282"/>
        <end position="309"/>
    </location>
</feature>
<feature type="chain" id="PRO_5044313821" description="J domain-containing protein" evidence="4">
    <location>
        <begin position="20"/>
        <end position="353"/>
    </location>
</feature>
<name>A0AB34IWZ6_PRYPA</name>
<evidence type="ECO:0000313" key="6">
    <source>
        <dbReference type="EMBL" id="KAL1508395.1"/>
    </source>
</evidence>
<feature type="compositionally biased region" description="Low complexity" evidence="3">
    <location>
        <begin position="115"/>
        <end position="137"/>
    </location>
</feature>
<dbReference type="PANTHER" id="PTHR43096">
    <property type="entry name" value="DNAJ HOMOLOG 1, MITOCHONDRIAL-RELATED"/>
    <property type="match status" value="1"/>
</dbReference>
<dbReference type="CDD" id="cd06257">
    <property type="entry name" value="DnaJ"/>
    <property type="match status" value="1"/>
</dbReference>
<accession>A0AB34IWZ6</accession>
<feature type="region of interest" description="Disordered" evidence="3">
    <location>
        <begin position="112"/>
        <end position="168"/>
    </location>
</feature>
<keyword evidence="1" id="KW-0143">Chaperone</keyword>
<feature type="coiled-coil region" evidence="2">
    <location>
        <begin position="229"/>
        <end position="256"/>
    </location>
</feature>
<gene>
    <name evidence="6" type="ORF">AB1Y20_004505</name>
</gene>
<dbReference type="PROSITE" id="PS00636">
    <property type="entry name" value="DNAJ_1"/>
    <property type="match status" value="1"/>
</dbReference>
<dbReference type="PROSITE" id="PS50076">
    <property type="entry name" value="DNAJ_2"/>
    <property type="match status" value="1"/>
</dbReference>
<evidence type="ECO:0000256" key="1">
    <source>
        <dbReference type="ARBA" id="ARBA00023186"/>
    </source>
</evidence>
<dbReference type="InterPro" id="IPR018253">
    <property type="entry name" value="DnaJ_domain_CS"/>
</dbReference>
<keyword evidence="7" id="KW-1185">Reference proteome</keyword>
<dbReference type="SMART" id="SM00271">
    <property type="entry name" value="DnaJ"/>
    <property type="match status" value="1"/>
</dbReference>
<feature type="compositionally biased region" description="Low complexity" evidence="3">
    <location>
        <begin position="314"/>
        <end position="324"/>
    </location>
</feature>
<dbReference type="AlphaFoldDB" id="A0AB34IWZ6"/>
<evidence type="ECO:0000256" key="4">
    <source>
        <dbReference type="SAM" id="SignalP"/>
    </source>
</evidence>
<feature type="signal peptide" evidence="4">
    <location>
        <begin position="1"/>
        <end position="19"/>
    </location>
</feature>
<dbReference type="InterPro" id="IPR036869">
    <property type="entry name" value="J_dom_sf"/>
</dbReference>
<feature type="region of interest" description="Disordered" evidence="3">
    <location>
        <begin position="312"/>
        <end position="353"/>
    </location>
</feature>
<dbReference type="GO" id="GO:0051082">
    <property type="term" value="F:unfolded protein binding"/>
    <property type="evidence" value="ECO:0007669"/>
    <property type="project" value="TreeGrafter"/>
</dbReference>
<reference evidence="6 7" key="1">
    <citation type="journal article" date="2024" name="Science">
        <title>Giant polyketide synthase enzymes in the biosynthesis of giant marine polyether toxins.</title>
        <authorList>
            <person name="Fallon T.R."/>
            <person name="Shende V.V."/>
            <person name="Wierzbicki I.H."/>
            <person name="Pendleton A.L."/>
            <person name="Watervoot N.F."/>
            <person name="Auber R.P."/>
            <person name="Gonzalez D.J."/>
            <person name="Wisecaver J.H."/>
            <person name="Moore B.S."/>
        </authorList>
    </citation>
    <scope>NUCLEOTIDE SEQUENCE [LARGE SCALE GENOMIC DNA]</scope>
    <source>
        <strain evidence="6 7">12B1</strain>
    </source>
</reference>
<evidence type="ECO:0000256" key="3">
    <source>
        <dbReference type="SAM" id="MobiDB-lite"/>
    </source>
</evidence>
<dbReference type="PANTHER" id="PTHR43096:SF52">
    <property type="entry name" value="DNAJ HOMOLOG 1, MITOCHONDRIAL-RELATED"/>
    <property type="match status" value="1"/>
</dbReference>
<dbReference type="SUPFAM" id="SSF46565">
    <property type="entry name" value="Chaperone J-domain"/>
    <property type="match status" value="1"/>
</dbReference>
<dbReference type="Proteomes" id="UP001515480">
    <property type="component" value="Unassembled WGS sequence"/>
</dbReference>
<feature type="compositionally biased region" description="Basic and acidic residues" evidence="3">
    <location>
        <begin position="342"/>
        <end position="353"/>
    </location>
</feature>